<evidence type="ECO:0000313" key="5">
    <source>
        <dbReference type="Proteomes" id="UP000031526"/>
    </source>
</evidence>
<dbReference type="Proteomes" id="UP000031526">
    <property type="component" value="Chromosome"/>
</dbReference>
<organism evidence="3 5">
    <name type="scientific">Streptomyces nodosus</name>
    <dbReference type="NCBI Taxonomy" id="40318"/>
    <lineage>
        <taxon>Bacteria</taxon>
        <taxon>Bacillati</taxon>
        <taxon>Actinomycetota</taxon>
        <taxon>Actinomycetes</taxon>
        <taxon>Kitasatosporales</taxon>
        <taxon>Streptomycetaceae</taxon>
        <taxon>Streptomyces</taxon>
    </lineage>
</organism>
<dbReference type="Proteomes" id="UP000325763">
    <property type="component" value="Chromosome"/>
</dbReference>
<dbReference type="OrthoDB" id="4335588at2"/>
<reference evidence="4 6" key="3">
    <citation type="submission" date="2017-09" db="EMBL/GenBank/DDBJ databases">
        <title>Streptomyces genome completion.</title>
        <authorList>
            <person name="Lee N."/>
            <person name="Cho B.-K."/>
        </authorList>
    </citation>
    <scope>NUCLEOTIDE SEQUENCE [LARGE SCALE GENOMIC DNA]</scope>
    <source>
        <strain evidence="4 6">ATCC 14899</strain>
    </source>
</reference>
<evidence type="ECO:0000313" key="6">
    <source>
        <dbReference type="Proteomes" id="UP000325763"/>
    </source>
</evidence>
<keyword evidence="2" id="KW-0472">Membrane</keyword>
<feature type="compositionally biased region" description="Basic and acidic residues" evidence="1">
    <location>
        <begin position="69"/>
        <end position="80"/>
    </location>
</feature>
<proteinExistence type="predicted"/>
<dbReference type="EMBL" id="CP009313">
    <property type="protein sequence ID" value="AJE44445.1"/>
    <property type="molecule type" value="Genomic_DNA"/>
</dbReference>
<reference evidence="5" key="1">
    <citation type="submission" date="2014-09" db="EMBL/GenBank/DDBJ databases">
        <title>Sequence of the Streptomyces nodosus genome.</title>
        <authorList>
            <person name="Sweeney P."/>
            <person name="Stephens N."/>
            <person name="Murphy C."/>
            <person name="Caffrey P."/>
        </authorList>
    </citation>
    <scope>NUCLEOTIDE SEQUENCE [LARGE SCALE GENOMIC DNA]</scope>
    <source>
        <strain evidence="5">ATCC 14899</strain>
    </source>
</reference>
<dbReference type="EMBL" id="CP023747">
    <property type="protein sequence ID" value="QEV42929.1"/>
    <property type="molecule type" value="Genomic_DNA"/>
</dbReference>
<evidence type="ECO:0000256" key="1">
    <source>
        <dbReference type="SAM" id="MobiDB-lite"/>
    </source>
</evidence>
<feature type="transmembrane region" description="Helical" evidence="2">
    <location>
        <begin position="6"/>
        <end position="39"/>
    </location>
</feature>
<dbReference type="KEGG" id="snq:CP978_34260"/>
<accession>A0A0B5DT49</accession>
<reference evidence="3 5" key="2">
    <citation type="journal article" date="2016" name="Appl. Microbiol. Biotechnol.">
        <title>Exploiting the genome sequence of Streptomyces nodosus for enhanced antibiotic production.</title>
        <authorList>
            <person name="Sweeney P."/>
            <person name="Murphy C.D."/>
            <person name="Caffrey P."/>
        </authorList>
    </citation>
    <scope>NUCLEOTIDE SEQUENCE [LARGE SCALE GENOMIC DNA]</scope>
    <source>
        <strain evidence="3 5">ATCC 14899</strain>
    </source>
</reference>
<feature type="region of interest" description="Disordered" evidence="1">
    <location>
        <begin position="50"/>
        <end position="80"/>
    </location>
</feature>
<name>A0A0B5DT49_9ACTN</name>
<keyword evidence="2" id="KW-0812">Transmembrane</keyword>
<protein>
    <submittedName>
        <fullName evidence="3">Uncharacterized protein</fullName>
    </submittedName>
</protein>
<evidence type="ECO:0000313" key="3">
    <source>
        <dbReference type="EMBL" id="AJE44445.1"/>
    </source>
</evidence>
<keyword evidence="2" id="KW-1133">Transmembrane helix</keyword>
<keyword evidence="5" id="KW-1185">Reference proteome</keyword>
<sequence length="80" mass="8593">MDLGKMLAYLAGYGLLSLAGFVVGLVCLVGLLLGAVAGIGHWTHRWLGGRHEDGHTDADEEDNTLASFRWEKAQAPDEAQ</sequence>
<dbReference type="AlphaFoldDB" id="A0A0B5DT49"/>
<gene>
    <name evidence="4" type="ORF">CP978_34260</name>
    <name evidence="3" type="ORF">SNOD_34025</name>
</gene>
<dbReference type="RefSeq" id="WP_043447631.1">
    <property type="nucleotide sequence ID" value="NZ_CP009313.1"/>
</dbReference>
<evidence type="ECO:0000256" key="2">
    <source>
        <dbReference type="SAM" id="Phobius"/>
    </source>
</evidence>
<dbReference type="HOGENOM" id="CLU_2588296_0_0_11"/>
<evidence type="ECO:0000313" key="4">
    <source>
        <dbReference type="EMBL" id="QEV42929.1"/>
    </source>
</evidence>